<keyword evidence="1" id="KW-0472">Membrane</keyword>
<proteinExistence type="predicted"/>
<protein>
    <submittedName>
        <fullName evidence="2">Uncharacterized protein</fullName>
    </submittedName>
</protein>
<dbReference type="EMBL" id="CP032157">
    <property type="protein sequence ID" value="AXY73731.1"/>
    <property type="molecule type" value="Genomic_DNA"/>
</dbReference>
<evidence type="ECO:0000313" key="2">
    <source>
        <dbReference type="EMBL" id="AXY73731.1"/>
    </source>
</evidence>
<accession>A0A3B7MTA9</accession>
<dbReference type="AlphaFoldDB" id="A0A3B7MTA9"/>
<dbReference type="KEGG" id="pseg:D3H65_06960"/>
<organism evidence="2 3">
    <name type="scientific">Paraflavitalea soli</name>
    <dbReference type="NCBI Taxonomy" id="2315862"/>
    <lineage>
        <taxon>Bacteria</taxon>
        <taxon>Pseudomonadati</taxon>
        <taxon>Bacteroidota</taxon>
        <taxon>Chitinophagia</taxon>
        <taxon>Chitinophagales</taxon>
        <taxon>Chitinophagaceae</taxon>
        <taxon>Paraflavitalea</taxon>
    </lineage>
</organism>
<reference evidence="2 3" key="1">
    <citation type="submission" date="2018-09" db="EMBL/GenBank/DDBJ databases">
        <title>Genome sequencing of strain 6GH32-13.</title>
        <authorList>
            <person name="Weon H.-Y."/>
            <person name="Heo J."/>
            <person name="Kwon S.-W."/>
        </authorList>
    </citation>
    <scope>NUCLEOTIDE SEQUENCE [LARGE SCALE GENOMIC DNA]</scope>
    <source>
        <strain evidence="2 3">5GH32-13</strain>
    </source>
</reference>
<feature type="transmembrane region" description="Helical" evidence="1">
    <location>
        <begin position="12"/>
        <end position="32"/>
    </location>
</feature>
<gene>
    <name evidence="2" type="ORF">D3H65_06960</name>
</gene>
<dbReference type="Proteomes" id="UP000263900">
    <property type="component" value="Chromosome"/>
</dbReference>
<evidence type="ECO:0000313" key="3">
    <source>
        <dbReference type="Proteomes" id="UP000263900"/>
    </source>
</evidence>
<keyword evidence="1" id="KW-1133">Transmembrane helix</keyword>
<sequence>MFANTGTISFILYSVFIGITVIALFVAFYIILKGKVDAAKLDKMIELFKYAIVSVAIATVTLVVSDMFKEREQDVKELEYFDRYVDDVEKVDGIEQRFQLSKYLSIVAPSGEMKKSWSNYHDTIKIEYAEYLRDKREKAKLDTISHPTIEQEQRKEQLQEKINIKQGPLVSTGASASLTPRVYLQIPEESQRPLAATVQSVLRNENFVAPGIENVGKNPRTLIPAATEVRYYREEELDQALRLITLLKSMNLGLKINDTPQKVPGTGRGTRPGHYEIWFSRS</sequence>
<keyword evidence="3" id="KW-1185">Reference proteome</keyword>
<keyword evidence="1" id="KW-0812">Transmembrane</keyword>
<name>A0A3B7MTA9_9BACT</name>
<dbReference type="OrthoDB" id="1492467at2"/>
<dbReference type="RefSeq" id="WP_119049566.1">
    <property type="nucleotide sequence ID" value="NZ_CP032157.1"/>
</dbReference>
<feature type="transmembrane region" description="Helical" evidence="1">
    <location>
        <begin position="47"/>
        <end position="68"/>
    </location>
</feature>
<evidence type="ECO:0000256" key="1">
    <source>
        <dbReference type="SAM" id="Phobius"/>
    </source>
</evidence>